<protein>
    <submittedName>
        <fullName evidence="8">Membrane protein</fullName>
    </submittedName>
</protein>
<accession>A0A916QK31</accession>
<keyword evidence="3 7" id="KW-0812">Transmembrane</keyword>
<reference evidence="8" key="2">
    <citation type="submission" date="2020-09" db="EMBL/GenBank/DDBJ databases">
        <authorList>
            <person name="Sun Q."/>
            <person name="Zhou Y."/>
        </authorList>
    </citation>
    <scope>NUCLEOTIDE SEQUENCE</scope>
    <source>
        <strain evidence="8">CGMCC 1.15425</strain>
    </source>
</reference>
<dbReference type="PANTHER" id="PTHR11048:SF5">
    <property type="entry name" value="DECAPRENYL-PHOSPHATE PHOSPHORIBOSYLTRANSFERASE"/>
    <property type="match status" value="1"/>
</dbReference>
<dbReference type="GO" id="GO:0009247">
    <property type="term" value="P:glycolipid biosynthetic process"/>
    <property type="evidence" value="ECO:0007669"/>
    <property type="project" value="TreeGrafter"/>
</dbReference>
<keyword evidence="4 7" id="KW-1133">Transmembrane helix</keyword>
<reference evidence="8" key="1">
    <citation type="journal article" date="2014" name="Int. J. Syst. Evol. Microbiol.">
        <title>Complete genome sequence of Corynebacterium casei LMG S-19264T (=DSM 44701T), isolated from a smear-ripened cheese.</title>
        <authorList>
            <consortium name="US DOE Joint Genome Institute (JGI-PGF)"/>
            <person name="Walter F."/>
            <person name="Albersmeier A."/>
            <person name="Kalinowski J."/>
            <person name="Ruckert C."/>
        </authorList>
    </citation>
    <scope>NUCLEOTIDE SEQUENCE</scope>
    <source>
        <strain evidence="8">CGMCC 1.15425</strain>
    </source>
</reference>
<dbReference type="InterPro" id="IPR044878">
    <property type="entry name" value="UbiA_sf"/>
</dbReference>
<dbReference type="InterPro" id="IPR000537">
    <property type="entry name" value="UbiA_prenyltransferase"/>
</dbReference>
<dbReference type="InterPro" id="IPR023214">
    <property type="entry name" value="HAD_sf"/>
</dbReference>
<dbReference type="Gene3D" id="3.40.50.1000">
    <property type="entry name" value="HAD superfamily/HAD-like"/>
    <property type="match status" value="1"/>
</dbReference>
<feature type="transmembrane region" description="Helical" evidence="7">
    <location>
        <begin position="473"/>
        <end position="491"/>
    </location>
</feature>
<dbReference type="CDD" id="cd07519">
    <property type="entry name" value="HAD_PTase"/>
    <property type="match status" value="1"/>
</dbReference>
<feature type="transmembrane region" description="Helical" evidence="7">
    <location>
        <begin position="299"/>
        <end position="317"/>
    </location>
</feature>
<organism evidence="8 9">
    <name type="scientific">Pseudohongiella nitratireducens</name>
    <dbReference type="NCBI Taxonomy" id="1768907"/>
    <lineage>
        <taxon>Bacteria</taxon>
        <taxon>Pseudomonadati</taxon>
        <taxon>Pseudomonadota</taxon>
        <taxon>Gammaproteobacteria</taxon>
        <taxon>Pseudomonadales</taxon>
        <taxon>Pseudohongiellaceae</taxon>
        <taxon>Pseudohongiella</taxon>
    </lineage>
</organism>
<dbReference type="RefSeq" id="WP_082866506.1">
    <property type="nucleotide sequence ID" value="NZ_BMIY01000007.1"/>
</dbReference>
<dbReference type="NCBIfam" id="NF006088">
    <property type="entry name" value="PRK08238.1"/>
    <property type="match status" value="1"/>
</dbReference>
<dbReference type="Pfam" id="PF12710">
    <property type="entry name" value="HAD"/>
    <property type="match status" value="1"/>
</dbReference>
<feature type="transmembrane region" description="Helical" evidence="7">
    <location>
        <begin position="235"/>
        <end position="254"/>
    </location>
</feature>
<dbReference type="Pfam" id="PF01040">
    <property type="entry name" value="UbiA"/>
    <property type="match status" value="1"/>
</dbReference>
<dbReference type="PANTHER" id="PTHR11048">
    <property type="entry name" value="PRENYLTRANSFERASES"/>
    <property type="match status" value="1"/>
</dbReference>
<evidence type="ECO:0000256" key="2">
    <source>
        <dbReference type="ARBA" id="ARBA00022475"/>
    </source>
</evidence>
<comment type="caution">
    <text evidence="8">The sequence shown here is derived from an EMBL/GenBank/DDBJ whole genome shotgun (WGS) entry which is preliminary data.</text>
</comment>
<feature type="transmembrane region" description="Helical" evidence="7">
    <location>
        <begin position="434"/>
        <end position="453"/>
    </location>
</feature>
<dbReference type="InterPro" id="IPR036412">
    <property type="entry name" value="HAD-like_sf"/>
</dbReference>
<dbReference type="GO" id="GO:0005886">
    <property type="term" value="C:plasma membrane"/>
    <property type="evidence" value="ECO:0007669"/>
    <property type="project" value="TreeGrafter"/>
</dbReference>
<proteinExistence type="predicted"/>
<evidence type="ECO:0000256" key="6">
    <source>
        <dbReference type="SAM" id="MobiDB-lite"/>
    </source>
</evidence>
<evidence type="ECO:0000256" key="1">
    <source>
        <dbReference type="ARBA" id="ARBA00004141"/>
    </source>
</evidence>
<dbReference type="OrthoDB" id="9803632at2"/>
<feature type="transmembrane region" description="Helical" evidence="7">
    <location>
        <begin position="401"/>
        <end position="422"/>
    </location>
</feature>
<feature type="compositionally biased region" description="Polar residues" evidence="6">
    <location>
        <begin position="1"/>
        <end position="19"/>
    </location>
</feature>
<evidence type="ECO:0000256" key="7">
    <source>
        <dbReference type="SAM" id="Phobius"/>
    </source>
</evidence>
<keyword evidence="2" id="KW-1003">Cell membrane</keyword>
<dbReference type="Proteomes" id="UP000627715">
    <property type="component" value="Unassembled WGS sequence"/>
</dbReference>
<dbReference type="InterPro" id="IPR039653">
    <property type="entry name" value="Prenyltransferase"/>
</dbReference>
<dbReference type="Gene3D" id="1.10.357.140">
    <property type="entry name" value="UbiA prenyltransferase"/>
    <property type="match status" value="1"/>
</dbReference>
<dbReference type="AlphaFoldDB" id="A0A916QK31"/>
<name>A0A916QK31_9GAMM</name>
<feature type="region of interest" description="Disordered" evidence="6">
    <location>
        <begin position="1"/>
        <end position="21"/>
    </location>
</feature>
<dbReference type="GO" id="GO:0016765">
    <property type="term" value="F:transferase activity, transferring alkyl or aryl (other than methyl) groups"/>
    <property type="evidence" value="ECO:0007669"/>
    <property type="project" value="InterPro"/>
</dbReference>
<sequence>MQQTSHTTNLQSSNHNLQSEPPLVVDLDGTLIFTDMLHESTLKAFRDTPWILFLLPAWLLNGRANLKEKLAQRTPIAPDVLPYNQELITWLQSQREQGRQLILCTASDQRIAHAIAEHLDLFDDVIASDGSTNLSGENKARALAEKFDETGFDYVGDSIKDLPVWAKARQAIVVNASAETRAKANATANVVSEFPSPVKTWRTWVHTVRAHQWLKNLLLFVPMLAAHQWQSLHTWGQLVVAFVAFCLCASAVYITNDLFDLESDRRHPRKKHRPFASGTVPAWKGVITIPILIGVSVLTAASVSMAFLGWLGVYFLLTCSYSFVLKRIAIIDCIALAMLYTLRVIAGAAAANTEVTFWLLTESVFLFLSLAFLKRYAELRLQSDSGQSHAHGRGYSTADTLLVQNLGLCAGMIATLVLALYLNSEAVQQLYTHVLLVWAAIPFLLFWISWMWLQACRGNMHDDPLVFAVKDGVSLLTGAGFMLVLVLAVVIP</sequence>
<comment type="subcellular location">
    <subcellularLocation>
        <location evidence="1">Membrane</location>
        <topology evidence="1">Multi-pass membrane protein</topology>
    </subcellularLocation>
</comment>
<keyword evidence="5 7" id="KW-0472">Membrane</keyword>
<evidence type="ECO:0000313" key="9">
    <source>
        <dbReference type="Proteomes" id="UP000627715"/>
    </source>
</evidence>
<evidence type="ECO:0000256" key="5">
    <source>
        <dbReference type="ARBA" id="ARBA00023136"/>
    </source>
</evidence>
<dbReference type="CDD" id="cd13963">
    <property type="entry name" value="PT_UbiA_2"/>
    <property type="match status" value="1"/>
</dbReference>
<dbReference type="SUPFAM" id="SSF56784">
    <property type="entry name" value="HAD-like"/>
    <property type="match status" value="1"/>
</dbReference>
<evidence type="ECO:0000256" key="4">
    <source>
        <dbReference type="ARBA" id="ARBA00022989"/>
    </source>
</evidence>
<keyword evidence="9" id="KW-1185">Reference proteome</keyword>
<gene>
    <name evidence="8" type="ORF">GCM10011403_17410</name>
</gene>
<evidence type="ECO:0000313" key="8">
    <source>
        <dbReference type="EMBL" id="GFZ75688.1"/>
    </source>
</evidence>
<evidence type="ECO:0000256" key="3">
    <source>
        <dbReference type="ARBA" id="ARBA00022692"/>
    </source>
</evidence>
<feature type="transmembrane region" description="Helical" evidence="7">
    <location>
        <begin position="329"/>
        <end position="349"/>
    </location>
</feature>
<feature type="transmembrane region" description="Helical" evidence="7">
    <location>
        <begin position="275"/>
        <end position="293"/>
    </location>
</feature>
<dbReference type="EMBL" id="BMIY01000007">
    <property type="protein sequence ID" value="GFZ75688.1"/>
    <property type="molecule type" value="Genomic_DNA"/>
</dbReference>